<keyword evidence="1" id="KW-0812">Transmembrane</keyword>
<gene>
    <name evidence="2" type="ORF">BO72DRAFT_129891</name>
</gene>
<name>A0A8G1VXT1_9EURO</name>
<dbReference type="RefSeq" id="XP_040800542.1">
    <property type="nucleotide sequence ID" value="XM_040939089.1"/>
</dbReference>
<evidence type="ECO:0000313" key="2">
    <source>
        <dbReference type="EMBL" id="RAK76532.1"/>
    </source>
</evidence>
<dbReference type="EMBL" id="KZ824648">
    <property type="protein sequence ID" value="RAK76532.1"/>
    <property type="molecule type" value="Genomic_DNA"/>
</dbReference>
<evidence type="ECO:0000313" key="3">
    <source>
        <dbReference type="Proteomes" id="UP000249789"/>
    </source>
</evidence>
<feature type="transmembrane region" description="Helical" evidence="1">
    <location>
        <begin position="20"/>
        <end position="41"/>
    </location>
</feature>
<dbReference type="AlphaFoldDB" id="A0A8G1VXT1"/>
<accession>A0A8G1VXT1</accession>
<evidence type="ECO:0000256" key="1">
    <source>
        <dbReference type="SAM" id="Phobius"/>
    </source>
</evidence>
<reference evidence="2 3" key="1">
    <citation type="submission" date="2018-02" db="EMBL/GenBank/DDBJ databases">
        <title>The genomes of Aspergillus section Nigri reveals drivers in fungal speciation.</title>
        <authorList>
            <consortium name="DOE Joint Genome Institute"/>
            <person name="Vesth T.C."/>
            <person name="Nybo J."/>
            <person name="Theobald S."/>
            <person name="Brandl J."/>
            <person name="Frisvad J.C."/>
            <person name="Nielsen K.F."/>
            <person name="Lyhne E.K."/>
            <person name="Kogle M.E."/>
            <person name="Kuo A."/>
            <person name="Riley R."/>
            <person name="Clum A."/>
            <person name="Nolan M."/>
            <person name="Lipzen A."/>
            <person name="Salamov A."/>
            <person name="Henrissat B."/>
            <person name="Wiebenga A."/>
            <person name="De vries R.P."/>
            <person name="Grigoriev I.V."/>
            <person name="Mortensen U.H."/>
            <person name="Andersen M.R."/>
            <person name="Baker S.E."/>
        </authorList>
    </citation>
    <scope>NUCLEOTIDE SEQUENCE [LARGE SCALE GENOMIC DNA]</scope>
    <source>
        <strain evidence="2 3">CBS 313.89</strain>
    </source>
</reference>
<keyword evidence="3" id="KW-1185">Reference proteome</keyword>
<keyword evidence="1" id="KW-1133">Transmembrane helix</keyword>
<organism evidence="2 3">
    <name type="scientific">Aspergillus fijiensis CBS 313.89</name>
    <dbReference type="NCBI Taxonomy" id="1448319"/>
    <lineage>
        <taxon>Eukaryota</taxon>
        <taxon>Fungi</taxon>
        <taxon>Dikarya</taxon>
        <taxon>Ascomycota</taxon>
        <taxon>Pezizomycotina</taxon>
        <taxon>Eurotiomycetes</taxon>
        <taxon>Eurotiomycetidae</taxon>
        <taxon>Eurotiales</taxon>
        <taxon>Aspergillaceae</taxon>
        <taxon>Aspergillus</taxon>
    </lineage>
</organism>
<dbReference type="VEuPathDB" id="FungiDB:BO72DRAFT_129891"/>
<proteinExistence type="predicted"/>
<sequence>MRSALLQDHWLHGTMSARERMFVVLSIDITTFSMVDALLKYSILQFRTVRRYDRHDQFIRSRLVI</sequence>
<keyword evidence="1" id="KW-0472">Membrane</keyword>
<dbReference type="GeneID" id="63856422"/>
<dbReference type="Proteomes" id="UP000249789">
    <property type="component" value="Unassembled WGS sequence"/>
</dbReference>
<protein>
    <submittedName>
        <fullName evidence="2">Uncharacterized protein</fullName>
    </submittedName>
</protein>